<dbReference type="InterPro" id="IPR028939">
    <property type="entry name" value="P5C_Rdtase_cat_N"/>
</dbReference>
<dbReference type="RefSeq" id="WP_158957098.1">
    <property type="nucleotide sequence ID" value="NZ_CP046916.1"/>
</dbReference>
<evidence type="ECO:0000313" key="3">
    <source>
        <dbReference type="EMBL" id="QGZ66040.1"/>
    </source>
</evidence>
<dbReference type="PANTHER" id="PTHR14239">
    <property type="entry name" value="DUDULIN-RELATED"/>
    <property type="match status" value="1"/>
</dbReference>
<dbReference type="Pfam" id="PF03807">
    <property type="entry name" value="F420_oxidored"/>
    <property type="match status" value="1"/>
</dbReference>
<dbReference type="InterPro" id="IPR036291">
    <property type="entry name" value="NAD(P)-bd_dom_sf"/>
</dbReference>
<dbReference type="InterPro" id="IPR051267">
    <property type="entry name" value="STEAP_metalloreductase"/>
</dbReference>
<dbReference type="Proteomes" id="UP000433577">
    <property type="component" value="Chromosome 4"/>
</dbReference>
<reference evidence="3 4" key="1">
    <citation type="submission" date="2019-12" db="EMBL/GenBank/DDBJ databases">
        <title>Paraburkholderia acidiphila 7Q-K02 sp. nov and Paraburkholderia acidisoli DHF22 sp. nov., two strains isolated from forest soil.</title>
        <authorList>
            <person name="Gao Z."/>
            <person name="Qiu L."/>
        </authorList>
    </citation>
    <scope>NUCLEOTIDE SEQUENCE [LARGE SCALE GENOMIC DNA]</scope>
    <source>
        <strain evidence="3 4">DHF22</strain>
    </source>
</reference>
<proteinExistence type="predicted"/>
<evidence type="ECO:0000259" key="2">
    <source>
        <dbReference type="Pfam" id="PF03807"/>
    </source>
</evidence>
<dbReference type="SUPFAM" id="SSF51735">
    <property type="entry name" value="NAD(P)-binding Rossmann-fold domains"/>
    <property type="match status" value="1"/>
</dbReference>
<name>A0A7Z2GQS7_9BURK</name>
<gene>
    <name evidence="3" type="ORF">FAZ98_29945</name>
</gene>
<feature type="domain" description="Pyrroline-5-carboxylate reductase catalytic N-terminal" evidence="2">
    <location>
        <begin position="3"/>
        <end position="90"/>
    </location>
</feature>
<dbReference type="AlphaFoldDB" id="A0A7Z2GQS7"/>
<dbReference type="EMBL" id="CP046916">
    <property type="protein sequence ID" value="QGZ66040.1"/>
    <property type="molecule type" value="Genomic_DNA"/>
</dbReference>
<dbReference type="GO" id="GO:0016491">
    <property type="term" value="F:oxidoreductase activity"/>
    <property type="evidence" value="ECO:0007669"/>
    <property type="project" value="UniProtKB-KW"/>
</dbReference>
<keyword evidence="1" id="KW-0560">Oxidoreductase</keyword>
<keyword evidence="4" id="KW-1185">Reference proteome</keyword>
<sequence>MNLGILGAGRVGASLARAFAEKGHTVTLGHRDPQAGAARWQGPPVHHATLAQAVAAAPLVINATPGDSSLETLTALRNALRGKTLLDVANASERLPNGMPGGLLYPGSSLAERLQAALPETQVVKSLNTMFFSVMTAPQSLATAPKVFLSGNDGAAKAQVRALLAELGWADHAMLDLGAIASAQATEALMLMVPHVIRAAGFRPFALTVAD</sequence>
<dbReference type="KEGG" id="pacs:FAZ98_29945"/>
<organism evidence="3 4">
    <name type="scientific">Paraburkholderia acidisoli</name>
    <dbReference type="NCBI Taxonomy" id="2571748"/>
    <lineage>
        <taxon>Bacteria</taxon>
        <taxon>Pseudomonadati</taxon>
        <taxon>Pseudomonadota</taxon>
        <taxon>Betaproteobacteria</taxon>
        <taxon>Burkholderiales</taxon>
        <taxon>Burkholderiaceae</taxon>
        <taxon>Paraburkholderia</taxon>
    </lineage>
</organism>
<dbReference type="Gene3D" id="3.40.50.720">
    <property type="entry name" value="NAD(P)-binding Rossmann-like Domain"/>
    <property type="match status" value="1"/>
</dbReference>
<evidence type="ECO:0000256" key="1">
    <source>
        <dbReference type="ARBA" id="ARBA00023002"/>
    </source>
</evidence>
<accession>A0A7Z2GQS7</accession>
<protein>
    <submittedName>
        <fullName evidence="3">NADP oxidoreductase</fullName>
    </submittedName>
</protein>
<evidence type="ECO:0000313" key="4">
    <source>
        <dbReference type="Proteomes" id="UP000433577"/>
    </source>
</evidence>
<dbReference type="OrthoDB" id="5499754at2"/>